<keyword evidence="1" id="KW-1133">Transmembrane helix</keyword>
<feature type="transmembrane region" description="Helical" evidence="1">
    <location>
        <begin position="112"/>
        <end position="129"/>
    </location>
</feature>
<feature type="transmembrane region" description="Helical" evidence="1">
    <location>
        <begin position="58"/>
        <end position="77"/>
    </location>
</feature>
<dbReference type="PROSITE" id="PS50850">
    <property type="entry name" value="MFS"/>
    <property type="match status" value="1"/>
</dbReference>
<dbReference type="GO" id="GO:0005886">
    <property type="term" value="C:plasma membrane"/>
    <property type="evidence" value="ECO:0007669"/>
    <property type="project" value="TreeGrafter"/>
</dbReference>
<feature type="transmembrane region" description="Helical" evidence="1">
    <location>
        <begin position="395"/>
        <end position="419"/>
    </location>
</feature>
<dbReference type="PANTHER" id="PTHR43129:SF1">
    <property type="entry name" value="FOSMIDOMYCIN RESISTANCE PROTEIN"/>
    <property type="match status" value="1"/>
</dbReference>
<feature type="transmembrane region" description="Helical" evidence="1">
    <location>
        <begin position="89"/>
        <end position="106"/>
    </location>
</feature>
<dbReference type="PANTHER" id="PTHR43129">
    <property type="entry name" value="FOSMIDOMYCIN RESISTANCE PROTEIN"/>
    <property type="match status" value="1"/>
</dbReference>
<dbReference type="AlphaFoldDB" id="A0A1H3P0F1"/>
<feature type="domain" description="Major facilitator superfamily (MFS) profile" evidence="2">
    <location>
        <begin position="25"/>
        <end position="420"/>
    </location>
</feature>
<dbReference type="EMBL" id="FNPC01000017">
    <property type="protein sequence ID" value="SDY94568.1"/>
    <property type="molecule type" value="Genomic_DNA"/>
</dbReference>
<keyword evidence="1" id="KW-0472">Membrane</keyword>
<dbReference type="Pfam" id="PF07690">
    <property type="entry name" value="MFS_1"/>
    <property type="match status" value="1"/>
</dbReference>
<dbReference type="InterPro" id="IPR011701">
    <property type="entry name" value="MFS"/>
</dbReference>
<reference evidence="4" key="1">
    <citation type="submission" date="2016-10" db="EMBL/GenBank/DDBJ databases">
        <authorList>
            <person name="Varghese N."/>
            <person name="Submissions S."/>
        </authorList>
    </citation>
    <scope>NUCLEOTIDE SEQUENCE [LARGE SCALE GENOMIC DNA]</scope>
    <source>
        <strain evidence="4">DC30,IBRC 10041,KCTC 4046</strain>
    </source>
</reference>
<dbReference type="Gene3D" id="1.20.1250.20">
    <property type="entry name" value="MFS general substrate transporter like domains"/>
    <property type="match status" value="1"/>
</dbReference>
<feature type="transmembrane region" description="Helical" evidence="1">
    <location>
        <begin position="24"/>
        <end position="46"/>
    </location>
</feature>
<proteinExistence type="predicted"/>
<evidence type="ECO:0000313" key="3">
    <source>
        <dbReference type="EMBL" id="SDY94568.1"/>
    </source>
</evidence>
<keyword evidence="4" id="KW-1185">Reference proteome</keyword>
<dbReference type="GO" id="GO:0022857">
    <property type="term" value="F:transmembrane transporter activity"/>
    <property type="evidence" value="ECO:0007669"/>
    <property type="project" value="InterPro"/>
</dbReference>
<dbReference type="SUPFAM" id="SSF103473">
    <property type="entry name" value="MFS general substrate transporter"/>
    <property type="match status" value="1"/>
</dbReference>
<name>A0A1H3P0F1_9EURY</name>
<evidence type="ECO:0000259" key="2">
    <source>
        <dbReference type="PROSITE" id="PS50850"/>
    </source>
</evidence>
<feature type="transmembrane region" description="Helical" evidence="1">
    <location>
        <begin position="367"/>
        <end position="389"/>
    </location>
</feature>
<gene>
    <name evidence="3" type="ORF">SAMN05216564_11725</name>
</gene>
<dbReference type="InterPro" id="IPR036259">
    <property type="entry name" value="MFS_trans_sf"/>
</dbReference>
<dbReference type="Proteomes" id="UP000199079">
    <property type="component" value="Unassembled WGS sequence"/>
</dbReference>
<feature type="transmembrane region" description="Helical" evidence="1">
    <location>
        <begin position="228"/>
        <end position="251"/>
    </location>
</feature>
<feature type="transmembrane region" description="Helical" evidence="1">
    <location>
        <begin position="178"/>
        <end position="201"/>
    </location>
</feature>
<dbReference type="InterPro" id="IPR020846">
    <property type="entry name" value="MFS_dom"/>
</dbReference>
<protein>
    <submittedName>
        <fullName evidence="3">Predicted arabinose efflux permease, MFS family</fullName>
    </submittedName>
</protein>
<keyword evidence="1" id="KW-0812">Transmembrane</keyword>
<sequence length="432" mass="45354">MLTHSLDSIMAAEKLRNVSRNAKLVVGIVSGAEFVNHMFLVLLPPILGILTEDFRTTISVLGLAMGFQRFSTTIFQLPFGWVADTYGRVFSMGLAIWIGGAGVFVVALSPSIPALFLGVALIGLGIAGHHPSHYPLISGAVPEAVRARAFSMRGFAGALGFGTPPVLITAVLTVPGLIWRHALTLIGTLGVLYGVVAYLLLRRITDESVETEAYRENTSESESRRSRIYAEITSILSSPAVLAVAFLSFVWSLTSNGITSYTVVMLTDGYGLNLGTANLTFSLMFGAGAVMALVGGALTDRFSAGSVLLSTIALAGVLLALFASLLLPAALVIPVAITIGGVRMAGGPSRSTLIDRFSDPESLGRSFAVMTIGLMLGGAVGPTVFGILIDNIGLQVAFLTMCGVALIALLIALGIVVRYDNYAVDTIRSIRS</sequence>
<accession>A0A1H3P0F1</accession>
<evidence type="ECO:0000256" key="1">
    <source>
        <dbReference type="SAM" id="Phobius"/>
    </source>
</evidence>
<feature type="transmembrane region" description="Helical" evidence="1">
    <location>
        <begin position="271"/>
        <end position="295"/>
    </location>
</feature>
<feature type="transmembrane region" description="Helical" evidence="1">
    <location>
        <begin position="150"/>
        <end position="172"/>
    </location>
</feature>
<evidence type="ECO:0000313" key="4">
    <source>
        <dbReference type="Proteomes" id="UP000199079"/>
    </source>
</evidence>
<organism evidence="3 4">
    <name type="scientific">Halopenitus persicus</name>
    <dbReference type="NCBI Taxonomy" id="1048396"/>
    <lineage>
        <taxon>Archaea</taxon>
        <taxon>Methanobacteriati</taxon>
        <taxon>Methanobacteriota</taxon>
        <taxon>Stenosarchaea group</taxon>
        <taxon>Halobacteria</taxon>
        <taxon>Halobacteriales</taxon>
        <taxon>Haloferacaceae</taxon>
        <taxon>Halopenitus</taxon>
    </lineage>
</organism>